<dbReference type="AlphaFoldDB" id="A0A3B0RHG9"/>
<evidence type="ECO:0000256" key="13">
    <source>
        <dbReference type="ARBA" id="ARBA00022827"/>
    </source>
</evidence>
<dbReference type="InterPro" id="IPR015864">
    <property type="entry name" value="FAD_synthase"/>
</dbReference>
<dbReference type="SMART" id="SM00904">
    <property type="entry name" value="Flavokinase"/>
    <property type="match status" value="1"/>
</dbReference>
<dbReference type="GO" id="GO:0009398">
    <property type="term" value="P:FMN biosynthetic process"/>
    <property type="evidence" value="ECO:0007669"/>
    <property type="project" value="UniProtKB-UniPathway"/>
</dbReference>
<dbReference type="GO" id="GO:0005524">
    <property type="term" value="F:ATP binding"/>
    <property type="evidence" value="ECO:0007669"/>
    <property type="project" value="UniProtKB-KW"/>
</dbReference>
<evidence type="ECO:0000256" key="14">
    <source>
        <dbReference type="ARBA" id="ARBA00022840"/>
    </source>
</evidence>
<organism evidence="17">
    <name type="scientific">hydrothermal vent metagenome</name>
    <dbReference type="NCBI Taxonomy" id="652676"/>
    <lineage>
        <taxon>unclassified sequences</taxon>
        <taxon>metagenomes</taxon>
        <taxon>ecological metagenomes</taxon>
    </lineage>
</organism>
<dbReference type="SUPFAM" id="SSF82114">
    <property type="entry name" value="Riboflavin kinase-like"/>
    <property type="match status" value="1"/>
</dbReference>
<comment type="pathway">
    <text evidence="1">Cofactor biosynthesis; FAD biosynthesis; FAD from FMN: step 1/1.</text>
</comment>
<dbReference type="PANTHER" id="PTHR22749">
    <property type="entry name" value="RIBOFLAVIN KINASE/FMN ADENYLYLTRANSFERASE"/>
    <property type="match status" value="1"/>
</dbReference>
<name>A0A3B0RHG9_9ZZZZ</name>
<dbReference type="GO" id="GO:0009231">
    <property type="term" value="P:riboflavin biosynthetic process"/>
    <property type="evidence" value="ECO:0007669"/>
    <property type="project" value="InterPro"/>
</dbReference>
<evidence type="ECO:0000256" key="5">
    <source>
        <dbReference type="ARBA" id="ARBA00012393"/>
    </source>
</evidence>
<dbReference type="FunFam" id="3.40.50.620:FF:000021">
    <property type="entry name" value="Riboflavin biosynthesis protein"/>
    <property type="match status" value="1"/>
</dbReference>
<feature type="domain" description="Riboflavin kinase" evidence="16">
    <location>
        <begin position="182"/>
        <end position="304"/>
    </location>
</feature>
<dbReference type="EC" id="2.7.7.2" evidence="5"/>
<proteinExistence type="inferred from homology"/>
<protein>
    <recommendedName>
        <fullName evidence="6">Bifunctional riboflavin kinase/FMN adenylyltransferase</fullName>
        <ecNumber evidence="4">2.7.1.26</ecNumber>
        <ecNumber evidence="5">2.7.7.2</ecNumber>
    </recommendedName>
</protein>
<dbReference type="NCBIfam" id="TIGR00083">
    <property type="entry name" value="ribF"/>
    <property type="match status" value="1"/>
</dbReference>
<dbReference type="InterPro" id="IPR002606">
    <property type="entry name" value="Riboflavin_kinase_bac"/>
</dbReference>
<keyword evidence="15" id="KW-0511">Multifunctional enzyme</keyword>
<evidence type="ECO:0000256" key="10">
    <source>
        <dbReference type="ARBA" id="ARBA00022695"/>
    </source>
</evidence>
<evidence type="ECO:0000256" key="12">
    <source>
        <dbReference type="ARBA" id="ARBA00022777"/>
    </source>
</evidence>
<dbReference type="Gene3D" id="3.40.50.620">
    <property type="entry name" value="HUPs"/>
    <property type="match status" value="1"/>
</dbReference>
<evidence type="ECO:0000256" key="1">
    <source>
        <dbReference type="ARBA" id="ARBA00004726"/>
    </source>
</evidence>
<comment type="similarity">
    <text evidence="3">Belongs to the RibF family.</text>
</comment>
<dbReference type="GO" id="GO:0003919">
    <property type="term" value="F:FMN adenylyltransferase activity"/>
    <property type="evidence" value="ECO:0007669"/>
    <property type="project" value="UniProtKB-EC"/>
</dbReference>
<evidence type="ECO:0000256" key="3">
    <source>
        <dbReference type="ARBA" id="ARBA00010214"/>
    </source>
</evidence>
<dbReference type="EC" id="2.7.1.26" evidence="4"/>
<keyword evidence="10 17" id="KW-0548">Nucleotidyltransferase</keyword>
<keyword evidence="12 17" id="KW-0418">Kinase</keyword>
<dbReference type="PIRSF" id="PIRSF004491">
    <property type="entry name" value="FAD_Synth"/>
    <property type="match status" value="1"/>
</dbReference>
<dbReference type="InterPro" id="IPR023465">
    <property type="entry name" value="Riboflavin_kinase_dom_sf"/>
</dbReference>
<evidence type="ECO:0000259" key="16">
    <source>
        <dbReference type="SMART" id="SM00904"/>
    </source>
</evidence>
<evidence type="ECO:0000256" key="2">
    <source>
        <dbReference type="ARBA" id="ARBA00005201"/>
    </source>
</evidence>
<evidence type="ECO:0000256" key="4">
    <source>
        <dbReference type="ARBA" id="ARBA00012105"/>
    </source>
</evidence>
<evidence type="ECO:0000313" key="17">
    <source>
        <dbReference type="EMBL" id="VAV82805.1"/>
    </source>
</evidence>
<dbReference type="PANTHER" id="PTHR22749:SF6">
    <property type="entry name" value="RIBOFLAVIN KINASE"/>
    <property type="match status" value="1"/>
</dbReference>
<dbReference type="UniPathway" id="UPA00277">
    <property type="reaction ID" value="UER00407"/>
</dbReference>
<evidence type="ECO:0000256" key="11">
    <source>
        <dbReference type="ARBA" id="ARBA00022741"/>
    </source>
</evidence>
<comment type="pathway">
    <text evidence="2">Cofactor biosynthesis; FMN biosynthesis; FMN from riboflavin (ATP route): step 1/1.</text>
</comment>
<dbReference type="Pfam" id="PF06574">
    <property type="entry name" value="FAD_syn"/>
    <property type="match status" value="1"/>
</dbReference>
<keyword evidence="9 17" id="KW-0808">Transferase</keyword>
<dbReference type="InterPro" id="IPR014729">
    <property type="entry name" value="Rossmann-like_a/b/a_fold"/>
</dbReference>
<dbReference type="Gene3D" id="2.40.30.30">
    <property type="entry name" value="Riboflavin kinase-like"/>
    <property type="match status" value="1"/>
</dbReference>
<keyword evidence="13" id="KW-0274">FAD</keyword>
<dbReference type="EMBL" id="UOEA01000028">
    <property type="protein sequence ID" value="VAV82805.1"/>
    <property type="molecule type" value="Genomic_DNA"/>
</dbReference>
<keyword evidence="11" id="KW-0547">Nucleotide-binding</keyword>
<dbReference type="CDD" id="cd02064">
    <property type="entry name" value="FAD_synthetase_N"/>
    <property type="match status" value="1"/>
</dbReference>
<evidence type="ECO:0000256" key="6">
    <source>
        <dbReference type="ARBA" id="ARBA00018483"/>
    </source>
</evidence>
<gene>
    <name evidence="17" type="ORF">MNBD_DELTA01-1763</name>
</gene>
<keyword evidence="14" id="KW-0067">ATP-binding</keyword>
<dbReference type="NCBIfam" id="NF004160">
    <property type="entry name" value="PRK05627.1-3"/>
    <property type="match status" value="1"/>
</dbReference>
<keyword evidence="7" id="KW-0285">Flavoprotein</keyword>
<reference evidence="17" key="1">
    <citation type="submission" date="2018-06" db="EMBL/GenBank/DDBJ databases">
        <authorList>
            <person name="Zhirakovskaya E."/>
        </authorList>
    </citation>
    <scope>NUCLEOTIDE SEQUENCE</scope>
</reference>
<evidence type="ECO:0000256" key="15">
    <source>
        <dbReference type="ARBA" id="ARBA00023268"/>
    </source>
</evidence>
<evidence type="ECO:0000256" key="7">
    <source>
        <dbReference type="ARBA" id="ARBA00022630"/>
    </source>
</evidence>
<dbReference type="Pfam" id="PF01687">
    <property type="entry name" value="Flavokinase"/>
    <property type="match status" value="1"/>
</dbReference>
<keyword evidence="8" id="KW-0288">FMN</keyword>
<dbReference type="NCBIfam" id="NF004162">
    <property type="entry name" value="PRK05627.1-5"/>
    <property type="match status" value="1"/>
</dbReference>
<dbReference type="UniPathway" id="UPA00276">
    <property type="reaction ID" value="UER00406"/>
</dbReference>
<dbReference type="GO" id="GO:0008531">
    <property type="term" value="F:riboflavin kinase activity"/>
    <property type="evidence" value="ECO:0007669"/>
    <property type="project" value="UniProtKB-EC"/>
</dbReference>
<evidence type="ECO:0000256" key="9">
    <source>
        <dbReference type="ARBA" id="ARBA00022679"/>
    </source>
</evidence>
<sequence>MRVIKNTKRTGKIKGSVLTLGNFDGLHLGHRKIIGKVTARAGKLKLPSIVYTFDPHPMKVLAPEKSPPLITSPEDKKSLIEAVGIDILVMANFTKDFASTHPKTFVKDILIERLGVREVWIGHDYSFGKGKQGCTEYLKELGAKLGFFVGVIDAHKKEGDIVSSSRIRALIKEGKVGSAGRLLSIPYTIRGRVIKGRDVGCSLGFPTANIRTKAELIPGSGVYAGYAELNGKLLPAVINIGTAPTFNRGKTVIECHILDFKDSIYGKDIRVSFLRRLRGERLFKDTDSLKAQISKDVLRARSIL</sequence>
<dbReference type="InterPro" id="IPR015865">
    <property type="entry name" value="Riboflavin_kinase_bac/euk"/>
</dbReference>
<dbReference type="SUPFAM" id="SSF52374">
    <property type="entry name" value="Nucleotidylyl transferase"/>
    <property type="match status" value="1"/>
</dbReference>
<dbReference type="InterPro" id="IPR023468">
    <property type="entry name" value="Riboflavin_kinase"/>
</dbReference>
<accession>A0A3B0RHG9</accession>
<dbReference type="GO" id="GO:0006747">
    <property type="term" value="P:FAD biosynthetic process"/>
    <property type="evidence" value="ECO:0007669"/>
    <property type="project" value="UniProtKB-UniPathway"/>
</dbReference>
<evidence type="ECO:0000256" key="8">
    <source>
        <dbReference type="ARBA" id="ARBA00022643"/>
    </source>
</evidence>